<dbReference type="EMBL" id="CAKOFQ010007454">
    <property type="protein sequence ID" value="CAH2001559.1"/>
    <property type="molecule type" value="Genomic_DNA"/>
</dbReference>
<name>A0A9P0LVA1_ACAOB</name>
<sequence>FINCNIGQKLFSNPIEEQKACKLPQGCAADPKNPQYCSQFYVKYANFQPPYPLCPSRQRQVNSSSDQMPKFMLTGADVCYRLQAGMRNVIVQNQQYRAVKRGAKAEQEPAPPQEVALRVRKSTTNPAVARAYYVLIFLRAIVGGKSWTRMEDPARGARYWPRNKLKYFPSELCCKLQGSKTFDEGIQLLIEKFEAGVKDLRITLENTDA</sequence>
<reference evidence="1" key="1">
    <citation type="submission" date="2022-03" db="EMBL/GenBank/DDBJ databases">
        <authorList>
            <person name="Sayadi A."/>
        </authorList>
    </citation>
    <scope>NUCLEOTIDE SEQUENCE</scope>
</reference>
<evidence type="ECO:0000313" key="2">
    <source>
        <dbReference type="Proteomes" id="UP001152888"/>
    </source>
</evidence>
<gene>
    <name evidence="1" type="ORF">ACAOBT_LOCUS26276</name>
</gene>
<feature type="non-terminal residue" evidence="1">
    <location>
        <position position="209"/>
    </location>
</feature>
<dbReference type="AlphaFoldDB" id="A0A9P0LVA1"/>
<proteinExistence type="predicted"/>
<dbReference type="Proteomes" id="UP001152888">
    <property type="component" value="Unassembled WGS sequence"/>
</dbReference>
<keyword evidence="2" id="KW-1185">Reference proteome</keyword>
<accession>A0A9P0LVA1</accession>
<organism evidence="1 2">
    <name type="scientific">Acanthoscelides obtectus</name>
    <name type="common">Bean weevil</name>
    <name type="synonym">Bruchus obtectus</name>
    <dbReference type="NCBI Taxonomy" id="200917"/>
    <lineage>
        <taxon>Eukaryota</taxon>
        <taxon>Metazoa</taxon>
        <taxon>Ecdysozoa</taxon>
        <taxon>Arthropoda</taxon>
        <taxon>Hexapoda</taxon>
        <taxon>Insecta</taxon>
        <taxon>Pterygota</taxon>
        <taxon>Neoptera</taxon>
        <taxon>Endopterygota</taxon>
        <taxon>Coleoptera</taxon>
        <taxon>Polyphaga</taxon>
        <taxon>Cucujiformia</taxon>
        <taxon>Chrysomeloidea</taxon>
        <taxon>Chrysomelidae</taxon>
        <taxon>Bruchinae</taxon>
        <taxon>Bruchini</taxon>
        <taxon>Acanthoscelides</taxon>
    </lineage>
</organism>
<protein>
    <submittedName>
        <fullName evidence="1">Uncharacterized protein</fullName>
    </submittedName>
</protein>
<evidence type="ECO:0000313" key="1">
    <source>
        <dbReference type="EMBL" id="CAH2001559.1"/>
    </source>
</evidence>
<comment type="caution">
    <text evidence="1">The sequence shown here is derived from an EMBL/GenBank/DDBJ whole genome shotgun (WGS) entry which is preliminary data.</text>
</comment>